<dbReference type="InterPro" id="IPR041337">
    <property type="entry name" value="hnRNP_Q_AcD"/>
</dbReference>
<feature type="compositionally biased region" description="Polar residues" evidence="1">
    <location>
        <begin position="261"/>
        <end position="271"/>
    </location>
</feature>
<dbReference type="CDD" id="cd21039">
    <property type="entry name" value="NURR"/>
    <property type="match status" value="2"/>
</dbReference>
<sequence length="685" mass="75733">MARISISPTAALDPLLSPPNNKILMDETSNPSALDLLAAATAQSLYLPAGENNVIETVEILSNPTETPAAAATATLSESIPQDVAFSPGRQDNRIPKKNNLPAPIGSFEGFQLPPGIVLPDSVTPDILGGKPMRMLMELPPDAMSEALLEFDSAVKERGSEIRSLPAYLVGVIKRYRTIQQASRGGAGQLSDAVLARLDRLISSGFCSQLEIDDKIKTKLAMMTENEQLSAIDELCQVKREDIRSFNSYFMGILNRYANNRNNHTFGQNNNKAKRWGQNKQNNDKGVNSTSPDKYSHYGRSSGQDSKNDRHVKGSRDSGHRSSRSRSRSRSRDRHSRRRHRSYSSSRSRSRSRSDSRDRSRRRRRRRSRSDSRDRDRSHRSDRSTKSRFGNAVPPPPPPRNRVPPPNEIQQRVNDQQLQQLFQVPVHAPPQVHHSQPTQQINLPANLSQQQIQALQAILQPNNAQPAPAQAVGPTPVWPGQLQPWQQQQPAAWSGSQASTPNVPLDIFNLAEKAAQALSAVPGHQNSFPPPPPHPAQTMHHTVTEKDLSQMVQYALQNLRVSGHIEATLDPNICGLLAKLPETNALLSLETFLGCDVTKMRNKNAYLSGILRKELGRLGLAVTISLEYTGARHLAHEMALSTFIQGMPPNPLGFEIPTNRNLQDNDSGWCLRRKETAAGIGHGGH</sequence>
<feature type="compositionally biased region" description="Basic and acidic residues" evidence="1">
    <location>
        <begin position="369"/>
        <end position="385"/>
    </location>
</feature>
<evidence type="ECO:0000259" key="2">
    <source>
        <dbReference type="Pfam" id="PF18360"/>
    </source>
</evidence>
<feature type="compositionally biased region" description="Pro residues" evidence="1">
    <location>
        <begin position="393"/>
        <end position="407"/>
    </location>
</feature>
<name>A0ABD3PG84_9STRA</name>
<feature type="compositionally biased region" description="Basic and acidic residues" evidence="1">
    <location>
        <begin position="306"/>
        <end position="320"/>
    </location>
</feature>
<organism evidence="3 4">
    <name type="scientific">Cyclotella atomus</name>
    <dbReference type="NCBI Taxonomy" id="382360"/>
    <lineage>
        <taxon>Eukaryota</taxon>
        <taxon>Sar</taxon>
        <taxon>Stramenopiles</taxon>
        <taxon>Ochrophyta</taxon>
        <taxon>Bacillariophyta</taxon>
        <taxon>Coscinodiscophyceae</taxon>
        <taxon>Thalassiosirophycidae</taxon>
        <taxon>Stephanodiscales</taxon>
        <taxon>Stephanodiscaceae</taxon>
        <taxon>Cyclotella</taxon>
    </lineage>
</organism>
<dbReference type="EMBL" id="JALLPJ020000638">
    <property type="protein sequence ID" value="KAL3786707.1"/>
    <property type="molecule type" value="Genomic_DNA"/>
</dbReference>
<evidence type="ECO:0000313" key="3">
    <source>
        <dbReference type="EMBL" id="KAL3786707.1"/>
    </source>
</evidence>
<reference evidence="3 4" key="1">
    <citation type="submission" date="2024-10" db="EMBL/GenBank/DDBJ databases">
        <title>Updated reference genomes for cyclostephanoid diatoms.</title>
        <authorList>
            <person name="Roberts W.R."/>
            <person name="Alverson A.J."/>
        </authorList>
    </citation>
    <scope>NUCLEOTIDE SEQUENCE [LARGE SCALE GENOMIC DNA]</scope>
    <source>
        <strain evidence="3 4">AJA010-31</strain>
    </source>
</reference>
<comment type="caution">
    <text evidence="3">The sequence shown here is derived from an EMBL/GenBank/DDBJ whole genome shotgun (WGS) entry which is preliminary data.</text>
</comment>
<feature type="domain" description="Heterogeneous nuclear ribonucleoprotein Q acidic" evidence="2">
    <location>
        <begin position="189"/>
        <end position="257"/>
    </location>
</feature>
<evidence type="ECO:0000313" key="4">
    <source>
        <dbReference type="Proteomes" id="UP001530400"/>
    </source>
</evidence>
<dbReference type="Proteomes" id="UP001530400">
    <property type="component" value="Unassembled WGS sequence"/>
</dbReference>
<evidence type="ECO:0000256" key="1">
    <source>
        <dbReference type="SAM" id="MobiDB-lite"/>
    </source>
</evidence>
<gene>
    <name evidence="3" type="ORF">ACHAWO_006150</name>
</gene>
<dbReference type="Pfam" id="PF18360">
    <property type="entry name" value="hnRNP_Q_AcD"/>
    <property type="match status" value="2"/>
</dbReference>
<feature type="domain" description="Heterogeneous nuclear ribonucleoprotein Q acidic" evidence="2">
    <location>
        <begin position="548"/>
        <end position="613"/>
    </location>
</feature>
<feature type="region of interest" description="Disordered" evidence="1">
    <location>
        <begin position="261"/>
        <end position="408"/>
    </location>
</feature>
<proteinExistence type="predicted"/>
<feature type="compositionally biased region" description="Basic residues" evidence="1">
    <location>
        <begin position="321"/>
        <end position="342"/>
    </location>
</feature>
<feature type="compositionally biased region" description="Polar residues" evidence="1">
    <location>
        <begin position="278"/>
        <end position="305"/>
    </location>
</feature>
<keyword evidence="4" id="KW-1185">Reference proteome</keyword>
<dbReference type="AlphaFoldDB" id="A0ABD3PG84"/>
<feature type="compositionally biased region" description="Basic residues" evidence="1">
    <location>
        <begin position="359"/>
        <end position="368"/>
    </location>
</feature>
<accession>A0ABD3PG84</accession>
<protein>
    <recommendedName>
        <fullName evidence="2">Heterogeneous nuclear ribonucleoprotein Q acidic domain-containing protein</fullName>
    </recommendedName>
</protein>